<keyword evidence="7" id="KW-1185">Reference proteome</keyword>
<keyword evidence="4 5" id="KW-0472">Membrane</keyword>
<reference evidence="7" key="1">
    <citation type="journal article" date="2019" name="Int. J. Syst. Evol. Microbiol.">
        <title>The Global Catalogue of Microorganisms (GCM) 10K type strain sequencing project: providing services to taxonomists for standard genome sequencing and annotation.</title>
        <authorList>
            <consortium name="The Broad Institute Genomics Platform"/>
            <consortium name="The Broad Institute Genome Sequencing Center for Infectious Disease"/>
            <person name="Wu L."/>
            <person name="Ma J."/>
        </authorList>
    </citation>
    <scope>NUCLEOTIDE SEQUENCE [LARGE SCALE GENOMIC DNA]</scope>
    <source>
        <strain evidence="7">KLKA75</strain>
    </source>
</reference>
<evidence type="ECO:0000313" key="7">
    <source>
        <dbReference type="Proteomes" id="UP001595872"/>
    </source>
</evidence>
<comment type="caution">
    <text evidence="6">The sequence shown here is derived from an EMBL/GenBank/DDBJ whole genome shotgun (WGS) entry which is preliminary data.</text>
</comment>
<accession>A0ABV9U462</accession>
<organism evidence="6 7">
    <name type="scientific">Actinomadura gamaensis</name>
    <dbReference type="NCBI Taxonomy" id="1763541"/>
    <lineage>
        <taxon>Bacteria</taxon>
        <taxon>Bacillati</taxon>
        <taxon>Actinomycetota</taxon>
        <taxon>Actinomycetes</taxon>
        <taxon>Streptosporangiales</taxon>
        <taxon>Thermomonosporaceae</taxon>
        <taxon>Actinomadura</taxon>
    </lineage>
</organism>
<evidence type="ECO:0000256" key="2">
    <source>
        <dbReference type="ARBA" id="ARBA00022692"/>
    </source>
</evidence>
<feature type="transmembrane region" description="Helical" evidence="5">
    <location>
        <begin position="123"/>
        <end position="156"/>
    </location>
</feature>
<dbReference type="RefSeq" id="WP_378258564.1">
    <property type="nucleotide sequence ID" value="NZ_JBHSIT010000007.1"/>
</dbReference>
<dbReference type="Proteomes" id="UP001595872">
    <property type="component" value="Unassembled WGS sequence"/>
</dbReference>
<dbReference type="Pfam" id="PF04140">
    <property type="entry name" value="ICMT"/>
    <property type="match status" value="1"/>
</dbReference>
<keyword evidence="3 5" id="KW-1133">Transmembrane helix</keyword>
<dbReference type="Gene3D" id="1.20.120.1630">
    <property type="match status" value="1"/>
</dbReference>
<keyword evidence="6" id="KW-0808">Transferase</keyword>
<keyword evidence="2 5" id="KW-0812">Transmembrane</keyword>
<evidence type="ECO:0000313" key="6">
    <source>
        <dbReference type="EMBL" id="MFC4910313.1"/>
    </source>
</evidence>
<protein>
    <submittedName>
        <fullName evidence="6">Methyltransferase family protein</fullName>
        <ecNumber evidence="6">2.1.1.100</ecNumber>
        <ecNumber evidence="6">2.1.1.334</ecNumber>
    </submittedName>
</protein>
<sequence>MGVWIFNATVILWLVGEIAVRIRQRRKADEARTSEYRTLWLFVLLGGGGAFVAGRVGRALPSLDWPRGTALYLVAAAIVLAGLAFRLWAIHTLGQYFRSSVHVQVGHRVVSDGPYRVLRHPSYTGLMVIFIGAGLSFANGAAMAVFLGCVTVALLIRIRVEERVLSDELGDAYREFAASRARLVPYVW</sequence>
<dbReference type="InterPro" id="IPR052527">
    <property type="entry name" value="Metal_cation-efflux_comp"/>
</dbReference>
<evidence type="ECO:0000256" key="5">
    <source>
        <dbReference type="SAM" id="Phobius"/>
    </source>
</evidence>
<evidence type="ECO:0000256" key="1">
    <source>
        <dbReference type="ARBA" id="ARBA00004141"/>
    </source>
</evidence>
<proteinExistence type="predicted"/>
<feature type="transmembrane region" description="Helical" evidence="5">
    <location>
        <begin position="39"/>
        <end position="57"/>
    </location>
</feature>
<dbReference type="EC" id="2.1.1.334" evidence="6"/>
<dbReference type="GO" id="GO:0004671">
    <property type="term" value="F:protein C-terminal S-isoprenylcysteine carboxyl O-methyltransferase activity"/>
    <property type="evidence" value="ECO:0007669"/>
    <property type="project" value="UniProtKB-EC"/>
</dbReference>
<dbReference type="GO" id="GO:0032259">
    <property type="term" value="P:methylation"/>
    <property type="evidence" value="ECO:0007669"/>
    <property type="project" value="UniProtKB-KW"/>
</dbReference>
<keyword evidence="6" id="KW-0489">Methyltransferase</keyword>
<evidence type="ECO:0000256" key="4">
    <source>
        <dbReference type="ARBA" id="ARBA00023136"/>
    </source>
</evidence>
<evidence type="ECO:0000256" key="3">
    <source>
        <dbReference type="ARBA" id="ARBA00022989"/>
    </source>
</evidence>
<dbReference type="PANTHER" id="PTHR43847">
    <property type="entry name" value="BLL3993 PROTEIN"/>
    <property type="match status" value="1"/>
</dbReference>
<dbReference type="PANTHER" id="PTHR43847:SF1">
    <property type="entry name" value="BLL3993 PROTEIN"/>
    <property type="match status" value="1"/>
</dbReference>
<name>A0ABV9U462_9ACTN</name>
<dbReference type="EC" id="2.1.1.100" evidence="6"/>
<dbReference type="EMBL" id="JBHSIT010000007">
    <property type="protein sequence ID" value="MFC4910313.1"/>
    <property type="molecule type" value="Genomic_DNA"/>
</dbReference>
<feature type="transmembrane region" description="Helical" evidence="5">
    <location>
        <begin position="69"/>
        <end position="89"/>
    </location>
</feature>
<gene>
    <name evidence="6" type="ORF">ACFPCY_23575</name>
</gene>
<dbReference type="InterPro" id="IPR007269">
    <property type="entry name" value="ICMT_MeTrfase"/>
</dbReference>
<comment type="subcellular location">
    <subcellularLocation>
        <location evidence="1">Membrane</location>
        <topology evidence="1">Multi-pass membrane protein</topology>
    </subcellularLocation>
</comment>